<reference evidence="3 4" key="1">
    <citation type="submission" date="2017-08" db="EMBL/GenBank/DDBJ databases">
        <title>WGS of Clinical strains of the CDC Group NO-1 linked to zoonotic infections in humans.</title>
        <authorList>
            <person name="Bernier A.-M."/>
            <person name="Bernard K."/>
        </authorList>
    </citation>
    <scope>NUCLEOTIDE SEQUENCE [LARGE SCALE GENOMIC DNA]</scope>
    <source>
        <strain evidence="3 4">NML120219</strain>
    </source>
</reference>
<sequence>MNPKDETTVVLTHPHTHAGRHYPAGAQLAVDAGVAGWLIAQGIARQGTKEQPGPQPQADVSAAPATTTSTSLKTPTRKESRS</sequence>
<protein>
    <recommendedName>
        <fullName evidence="2">DUF7210 domain-containing protein</fullName>
    </recommendedName>
</protein>
<gene>
    <name evidence="3" type="ORF">CK621_11730</name>
</gene>
<comment type="caution">
    <text evidence="3">The sequence shown here is derived from an EMBL/GenBank/DDBJ whole genome shotgun (WGS) entry which is preliminary data.</text>
</comment>
<dbReference type="AlphaFoldDB" id="A0A2A2AWF3"/>
<evidence type="ECO:0000313" key="4">
    <source>
        <dbReference type="Proteomes" id="UP000218439"/>
    </source>
</evidence>
<accession>A0A2A2AWF3</accession>
<dbReference type="RefSeq" id="WP_095552572.1">
    <property type="nucleotide sequence ID" value="NZ_NSJE01000021.1"/>
</dbReference>
<name>A0A2A2AWF3_9BURK</name>
<evidence type="ECO:0000313" key="3">
    <source>
        <dbReference type="EMBL" id="PAT42002.1"/>
    </source>
</evidence>
<evidence type="ECO:0000259" key="2">
    <source>
        <dbReference type="Pfam" id="PF23843"/>
    </source>
</evidence>
<feature type="compositionally biased region" description="Low complexity" evidence="1">
    <location>
        <begin position="61"/>
        <end position="74"/>
    </location>
</feature>
<dbReference type="Proteomes" id="UP000218439">
    <property type="component" value="Unassembled WGS sequence"/>
</dbReference>
<organism evidence="3 4">
    <name type="scientific">Vandammella animalimorsus</name>
    <dbReference type="NCBI Taxonomy" id="2029117"/>
    <lineage>
        <taxon>Bacteria</taxon>
        <taxon>Pseudomonadati</taxon>
        <taxon>Pseudomonadota</taxon>
        <taxon>Betaproteobacteria</taxon>
        <taxon>Burkholderiales</taxon>
        <taxon>Comamonadaceae</taxon>
        <taxon>Vandammella</taxon>
    </lineage>
</organism>
<proteinExistence type="predicted"/>
<dbReference type="Pfam" id="PF23843">
    <property type="entry name" value="DUF7210"/>
    <property type="match status" value="1"/>
</dbReference>
<dbReference type="EMBL" id="NSJE01000021">
    <property type="protein sequence ID" value="PAT42002.1"/>
    <property type="molecule type" value="Genomic_DNA"/>
</dbReference>
<feature type="domain" description="DUF7210" evidence="2">
    <location>
        <begin position="8"/>
        <end position="44"/>
    </location>
</feature>
<feature type="region of interest" description="Disordered" evidence="1">
    <location>
        <begin position="45"/>
        <end position="82"/>
    </location>
</feature>
<dbReference type="InterPro" id="IPR055634">
    <property type="entry name" value="DUF7210"/>
</dbReference>
<evidence type="ECO:0000256" key="1">
    <source>
        <dbReference type="SAM" id="MobiDB-lite"/>
    </source>
</evidence>